<dbReference type="Pfam" id="PF00128">
    <property type="entry name" value="Alpha-amylase"/>
    <property type="match status" value="1"/>
</dbReference>
<gene>
    <name evidence="2" type="ORF">Achr_340</name>
</gene>
<dbReference type="InterPro" id="IPR006047">
    <property type="entry name" value="GH13_cat_dom"/>
</dbReference>
<dbReference type="InterPro" id="IPR017853">
    <property type="entry name" value="GH"/>
</dbReference>
<dbReference type="HOGENOM" id="CLU_043801_0_0_6"/>
<organism evidence="2 3">
    <name type="scientific">Azotobacter chroococcum NCIMB 8003</name>
    <dbReference type="NCBI Taxonomy" id="1328314"/>
    <lineage>
        <taxon>Bacteria</taxon>
        <taxon>Pseudomonadati</taxon>
        <taxon>Pseudomonadota</taxon>
        <taxon>Gammaproteobacteria</taxon>
        <taxon>Pseudomonadales</taxon>
        <taxon>Pseudomonadaceae</taxon>
        <taxon>Azotobacter</taxon>
    </lineage>
</organism>
<dbReference type="Gene3D" id="3.20.20.80">
    <property type="entry name" value="Glycosidases"/>
    <property type="match status" value="1"/>
</dbReference>
<evidence type="ECO:0000313" key="3">
    <source>
        <dbReference type="Proteomes" id="UP000068210"/>
    </source>
</evidence>
<evidence type="ECO:0000259" key="1">
    <source>
        <dbReference type="SMART" id="SM00642"/>
    </source>
</evidence>
<dbReference type="KEGG" id="acx:Achr_340"/>
<protein>
    <submittedName>
        <fullName evidence="2">Alpha amylase, catalytic subdomain</fullName>
    </submittedName>
</protein>
<evidence type="ECO:0000313" key="2">
    <source>
        <dbReference type="EMBL" id="AJE19549.1"/>
    </source>
</evidence>
<reference evidence="2 3" key="1">
    <citation type="journal article" date="2015" name="PLoS ONE">
        <title>Azotobacter Genomes: The Genome of Azotobacter chroococcum NCIMB 8003 (ATCC 4412).</title>
        <authorList>
            <person name="Robson R.L."/>
            <person name="Jones R."/>
            <person name="Robson R.M."/>
            <person name="Schwartz A."/>
            <person name="Richardson T.H."/>
        </authorList>
    </citation>
    <scope>NUCLEOTIDE SEQUENCE [LARGE SCALE GENOMIC DNA]</scope>
    <source>
        <strain evidence="2 3">NCIMB 8003</strain>
    </source>
</reference>
<dbReference type="GO" id="GO:0005975">
    <property type="term" value="P:carbohydrate metabolic process"/>
    <property type="evidence" value="ECO:0007669"/>
    <property type="project" value="InterPro"/>
</dbReference>
<dbReference type="Proteomes" id="UP000068210">
    <property type="component" value="Chromosome"/>
</dbReference>
<proteinExistence type="predicted"/>
<name>A0A0C4WIK1_9GAMM</name>
<dbReference type="EMBL" id="CP010415">
    <property type="protein sequence ID" value="AJE19549.1"/>
    <property type="molecule type" value="Genomic_DNA"/>
</dbReference>
<dbReference type="RefSeq" id="WP_039800645.1">
    <property type="nucleotide sequence ID" value="NZ_CP010415.1"/>
</dbReference>
<dbReference type="AlphaFoldDB" id="A0A0C4WIK1"/>
<dbReference type="CDD" id="cd11347">
    <property type="entry name" value="AmyAc_1"/>
    <property type="match status" value="1"/>
</dbReference>
<dbReference type="STRING" id="1328314.Achr_340"/>
<accession>A0A0C4WIK1</accession>
<keyword evidence="3" id="KW-1185">Reference proteome</keyword>
<feature type="domain" description="Glycosyl hydrolase family 13 catalytic" evidence="1">
    <location>
        <begin position="4"/>
        <end position="367"/>
    </location>
</feature>
<dbReference type="SMART" id="SM00642">
    <property type="entry name" value="Aamy"/>
    <property type="match status" value="1"/>
</dbReference>
<dbReference type="PANTHER" id="PTHR47786:SF2">
    <property type="entry name" value="GLYCOSYL HYDROLASE FAMILY 13 CATALYTIC DOMAIN-CONTAINING PROTEIN"/>
    <property type="match status" value="1"/>
</dbReference>
<dbReference type="PANTHER" id="PTHR47786">
    <property type="entry name" value="ALPHA-1,4-GLUCAN:MALTOSE-1-PHOSPHATE MALTOSYLTRANSFERASE"/>
    <property type="match status" value="1"/>
</dbReference>
<sequence>MSAPRYPALFQLNTRVRLAELGAALGRPATLDDLGEAELDRLAEDGFDLLWLLGVWQTGATARAVSASNPEWLAEYHRVLADFRESDVCGSCFAIQDYRVHADFGGDAALARLRERLQARGLRLILDFVPNHLAPDHRWVDAHPEFFVAGSEAQLAAEPNNYRRLETAGGERILAYGRDPYFAGWSDTLQLNYGQPALQEAMLGELRRIAGQCDGVRCDMAMLLLPEVFARTWGIAAAPFWPRATAAIHAERPGFLFLAEVYWDLEWTLQQQGFDYTYDKRLYDRLVAGQAGPVRDHLRAGLDFQDRLARFLENHDEPRAAATFAADRHRAAAAITFLGPGLRFFHQGQREGRRVRIPIHLGRGPAETPDAALAAFYDALLDCLKEPVMRDGHWQLLDADPAWAGNPSHDALIVFAWSGPGDRRRLVAVNYADHPSQAFVRLPWNDLAGRSWQLRDRLGPALYERDGSDLAAHGLYLDLPAWGCHAFEVREA</sequence>
<dbReference type="SUPFAM" id="SSF51445">
    <property type="entry name" value="(Trans)glycosidases"/>
    <property type="match status" value="1"/>
</dbReference>